<proteinExistence type="predicted"/>
<feature type="signal peptide" evidence="1">
    <location>
        <begin position="1"/>
        <end position="21"/>
    </location>
</feature>
<organism evidence="2 3">
    <name type="scientific">Oxobacter pfennigii</name>
    <dbReference type="NCBI Taxonomy" id="36849"/>
    <lineage>
        <taxon>Bacteria</taxon>
        <taxon>Bacillati</taxon>
        <taxon>Bacillota</taxon>
        <taxon>Clostridia</taxon>
        <taxon>Eubacteriales</taxon>
        <taxon>Clostridiaceae</taxon>
        <taxon>Oxobacter</taxon>
    </lineage>
</organism>
<sequence>MKVRSLLALTIVLALLTGVLAACKKERTAIKPTVDESGKEVYEIKTWSRSDCTDAPFVVAEKKGFFEEEGYRRILLRGRKRHEQLY</sequence>
<keyword evidence="1" id="KW-0732">Signal</keyword>
<dbReference type="STRING" id="36849.OXPF_15780"/>
<dbReference type="PROSITE" id="PS51257">
    <property type="entry name" value="PROKAR_LIPOPROTEIN"/>
    <property type="match status" value="1"/>
</dbReference>
<evidence type="ECO:0000313" key="2">
    <source>
        <dbReference type="EMBL" id="KPU45100.1"/>
    </source>
</evidence>
<accession>A0A0P8WR93</accession>
<keyword evidence="3" id="KW-1185">Reference proteome</keyword>
<feature type="chain" id="PRO_5006153488" evidence="1">
    <location>
        <begin position="22"/>
        <end position="86"/>
    </location>
</feature>
<dbReference type="OrthoDB" id="286202at2"/>
<dbReference type="EMBL" id="LKET01000028">
    <property type="protein sequence ID" value="KPU45100.1"/>
    <property type="molecule type" value="Genomic_DNA"/>
</dbReference>
<comment type="caution">
    <text evidence="2">The sequence shown here is derived from an EMBL/GenBank/DDBJ whole genome shotgun (WGS) entry which is preliminary data.</text>
</comment>
<dbReference type="Proteomes" id="UP000050326">
    <property type="component" value="Unassembled WGS sequence"/>
</dbReference>
<dbReference type="AlphaFoldDB" id="A0A0P8WR93"/>
<reference evidence="2 3" key="1">
    <citation type="submission" date="2015-09" db="EMBL/GenBank/DDBJ databases">
        <title>Genome sequence of Oxobacter pfennigii DSM 3222.</title>
        <authorList>
            <person name="Poehlein A."/>
            <person name="Bengelsdorf F.R."/>
            <person name="Schiel-Bengelsdorf B."/>
            <person name="Duerre P."/>
            <person name="Daniel R."/>
        </authorList>
    </citation>
    <scope>NUCLEOTIDE SEQUENCE [LARGE SCALE GENOMIC DNA]</scope>
    <source>
        <strain evidence="2 3">DSM 3222</strain>
    </source>
</reference>
<evidence type="ECO:0000313" key="3">
    <source>
        <dbReference type="Proteomes" id="UP000050326"/>
    </source>
</evidence>
<name>A0A0P8WR93_9CLOT</name>
<protein>
    <submittedName>
        <fullName evidence="2">Uncharacterized protein</fullName>
    </submittedName>
</protein>
<gene>
    <name evidence="2" type="ORF">OXPF_15780</name>
</gene>
<dbReference type="RefSeq" id="WP_054874637.1">
    <property type="nucleotide sequence ID" value="NZ_LKET01000028.1"/>
</dbReference>
<evidence type="ECO:0000256" key="1">
    <source>
        <dbReference type="SAM" id="SignalP"/>
    </source>
</evidence>